<organism evidence="2 3">
    <name type="scientific">Mycoplasmopsis columboralis</name>
    <dbReference type="NCBI Taxonomy" id="171282"/>
    <lineage>
        <taxon>Bacteria</taxon>
        <taxon>Bacillati</taxon>
        <taxon>Mycoplasmatota</taxon>
        <taxon>Mycoplasmoidales</taxon>
        <taxon>Metamycoplasmataceae</taxon>
        <taxon>Mycoplasmopsis</taxon>
    </lineage>
</organism>
<evidence type="ECO:0000313" key="2">
    <source>
        <dbReference type="EMBL" id="VEU76521.1"/>
    </source>
</evidence>
<dbReference type="PROSITE" id="PS51257">
    <property type="entry name" value="PROKAR_LIPOPROTEIN"/>
    <property type="match status" value="1"/>
</dbReference>
<dbReference type="EMBL" id="LR215039">
    <property type="protein sequence ID" value="VEU76521.1"/>
    <property type="molecule type" value="Genomic_DNA"/>
</dbReference>
<evidence type="ECO:0000256" key="1">
    <source>
        <dbReference type="SAM" id="SignalP"/>
    </source>
</evidence>
<proteinExistence type="predicted"/>
<gene>
    <name evidence="2" type="ORF">NCTC10179_00717</name>
</gene>
<dbReference type="RefSeq" id="WP_036435280.1">
    <property type="nucleotide sequence ID" value="NZ_LR215039.1"/>
</dbReference>
<dbReference type="OrthoDB" id="399162at2"/>
<dbReference type="KEGG" id="mcou:NCTC10179_00717"/>
<evidence type="ECO:0008006" key="4">
    <source>
        <dbReference type="Google" id="ProtNLM"/>
    </source>
</evidence>
<sequence>MKKTIKTLLLGGFLSFSSFSVISCASNKEFQLKEQIASALNNVPYYQIRPIVFIPQENKQVSDYTSEALDCMGFIQGNTFTDSNGVTYHSKIISILQQPLSDYAEVKTQWWIANQPEFINYNITFKLNGFKQIPLNHVHYVRSDQKLSCEECLAKYNGN</sequence>
<dbReference type="AlphaFoldDB" id="A0A449B7F5"/>
<evidence type="ECO:0000313" key="3">
    <source>
        <dbReference type="Proteomes" id="UP000289497"/>
    </source>
</evidence>
<keyword evidence="3" id="KW-1185">Reference proteome</keyword>
<protein>
    <recommendedName>
        <fullName evidence="4">Lipoprotein</fullName>
    </recommendedName>
</protein>
<accession>A0A449B7F5</accession>
<reference evidence="2 3" key="1">
    <citation type="submission" date="2019-01" db="EMBL/GenBank/DDBJ databases">
        <authorList>
            <consortium name="Pathogen Informatics"/>
        </authorList>
    </citation>
    <scope>NUCLEOTIDE SEQUENCE [LARGE SCALE GENOMIC DNA]</scope>
    <source>
        <strain evidence="2 3">NCTC10179</strain>
    </source>
</reference>
<name>A0A449B7F5_9BACT</name>
<feature type="chain" id="PRO_5019338278" description="Lipoprotein" evidence="1">
    <location>
        <begin position="26"/>
        <end position="159"/>
    </location>
</feature>
<keyword evidence="1" id="KW-0732">Signal</keyword>
<feature type="signal peptide" evidence="1">
    <location>
        <begin position="1"/>
        <end position="25"/>
    </location>
</feature>
<dbReference type="Proteomes" id="UP000289497">
    <property type="component" value="Chromosome"/>
</dbReference>